<dbReference type="EMBL" id="CP035033">
    <property type="protein sequence ID" value="QAB16307.1"/>
    <property type="molecule type" value="Genomic_DNA"/>
</dbReference>
<dbReference type="InterPro" id="IPR039425">
    <property type="entry name" value="RNA_pol_sigma-70-like"/>
</dbReference>
<evidence type="ECO:0000256" key="4">
    <source>
        <dbReference type="ARBA" id="ARBA00023163"/>
    </source>
</evidence>
<evidence type="ECO:0000256" key="3">
    <source>
        <dbReference type="ARBA" id="ARBA00023082"/>
    </source>
</evidence>
<evidence type="ECO:0000313" key="7">
    <source>
        <dbReference type="EMBL" id="QAB16307.1"/>
    </source>
</evidence>
<comment type="similarity">
    <text evidence="1">Belongs to the sigma-70 factor family. ECF subfamily.</text>
</comment>
<gene>
    <name evidence="7" type="ORF">EPV75_11875</name>
</gene>
<dbReference type="RefSeq" id="WP_051673471.1">
    <property type="nucleotide sequence ID" value="NZ_CP035033.1"/>
</dbReference>
<dbReference type="SUPFAM" id="SSF88659">
    <property type="entry name" value="Sigma3 and sigma4 domains of RNA polymerase sigma factors"/>
    <property type="match status" value="1"/>
</dbReference>
<keyword evidence="2" id="KW-0805">Transcription regulation</keyword>
<keyword evidence="8" id="KW-1185">Reference proteome</keyword>
<name>A0A410H5X7_9GAMM</name>
<keyword evidence="4" id="KW-0804">Transcription</keyword>
<dbReference type="InterPro" id="IPR014284">
    <property type="entry name" value="RNA_pol_sigma-70_dom"/>
</dbReference>
<dbReference type="PANTHER" id="PTHR43133:SF25">
    <property type="entry name" value="RNA POLYMERASE SIGMA FACTOR RFAY-RELATED"/>
    <property type="match status" value="1"/>
</dbReference>
<dbReference type="Pfam" id="PF08281">
    <property type="entry name" value="Sigma70_r4_2"/>
    <property type="match status" value="1"/>
</dbReference>
<feature type="domain" description="RNA polymerase sigma-70 region 2" evidence="5">
    <location>
        <begin position="20"/>
        <end position="85"/>
    </location>
</feature>
<dbReference type="GO" id="GO:0003677">
    <property type="term" value="F:DNA binding"/>
    <property type="evidence" value="ECO:0007669"/>
    <property type="project" value="InterPro"/>
</dbReference>
<dbReference type="PANTHER" id="PTHR43133">
    <property type="entry name" value="RNA POLYMERASE ECF-TYPE SIGMA FACTO"/>
    <property type="match status" value="1"/>
</dbReference>
<dbReference type="Pfam" id="PF04542">
    <property type="entry name" value="Sigma70_r2"/>
    <property type="match status" value="1"/>
</dbReference>
<evidence type="ECO:0000259" key="6">
    <source>
        <dbReference type="Pfam" id="PF08281"/>
    </source>
</evidence>
<feature type="domain" description="RNA polymerase sigma factor 70 region 4 type 2" evidence="6">
    <location>
        <begin position="114"/>
        <end position="166"/>
    </location>
</feature>
<proteinExistence type="inferred from homology"/>
<evidence type="ECO:0000256" key="2">
    <source>
        <dbReference type="ARBA" id="ARBA00023015"/>
    </source>
</evidence>
<dbReference type="InterPro" id="IPR007627">
    <property type="entry name" value="RNA_pol_sigma70_r2"/>
</dbReference>
<dbReference type="Proteomes" id="UP000285478">
    <property type="component" value="Chromosome"/>
</dbReference>
<sequence length="192" mass="22124">MISNWIKLKTNQVKLNAVLESHYANLYRIAYAWSQDESLAQDLVQDTMLKSLQKADQLTCFENVDRWLCKIMHNLFYDNCRQNARWHQVDVAEVGEQLKTESIESLYIRKQTIQNIHDAIGNLPIDQREVIVLVDLQGYSYQEVAGITEVPVGTVMSRLSRAREKLKKLVTSEKLIPSYPDNVVVLKKSSAK</sequence>
<dbReference type="InterPro" id="IPR013249">
    <property type="entry name" value="RNA_pol_sigma70_r4_t2"/>
</dbReference>
<evidence type="ECO:0000256" key="1">
    <source>
        <dbReference type="ARBA" id="ARBA00010641"/>
    </source>
</evidence>
<evidence type="ECO:0000259" key="5">
    <source>
        <dbReference type="Pfam" id="PF04542"/>
    </source>
</evidence>
<dbReference type="InterPro" id="IPR036388">
    <property type="entry name" value="WH-like_DNA-bd_sf"/>
</dbReference>
<dbReference type="GO" id="GO:0016987">
    <property type="term" value="F:sigma factor activity"/>
    <property type="evidence" value="ECO:0007669"/>
    <property type="project" value="UniProtKB-KW"/>
</dbReference>
<organism evidence="7 8">
    <name type="scientific">Hydrogenovibrio thermophilus</name>
    <dbReference type="NCBI Taxonomy" id="265883"/>
    <lineage>
        <taxon>Bacteria</taxon>
        <taxon>Pseudomonadati</taxon>
        <taxon>Pseudomonadota</taxon>
        <taxon>Gammaproteobacteria</taxon>
        <taxon>Thiotrichales</taxon>
        <taxon>Piscirickettsiaceae</taxon>
        <taxon>Hydrogenovibrio</taxon>
    </lineage>
</organism>
<reference evidence="7 8" key="1">
    <citation type="journal article" date="2018" name="Environ. Microbiol.">
        <title>Genomes of ubiquitous marine and hypersaline Hydrogenovibrio, Thiomicrorhabdus and Thiomicrospira spp. encode a diversity of mechanisms to sustain chemolithoautotrophy in heterogeneous environments.</title>
        <authorList>
            <person name="Scott K.M."/>
            <person name="Williams J."/>
            <person name="Porter C.M.B."/>
            <person name="Russel S."/>
            <person name="Harmer T.L."/>
            <person name="Paul J.H."/>
            <person name="Antonen K.M."/>
            <person name="Bridges M.K."/>
            <person name="Camper G.J."/>
            <person name="Campla C.K."/>
            <person name="Casella L.G."/>
            <person name="Chase E."/>
            <person name="Conrad J.W."/>
            <person name="Cruz M.C."/>
            <person name="Dunlap D.S."/>
            <person name="Duran L."/>
            <person name="Fahsbender E.M."/>
            <person name="Goldsmith D.B."/>
            <person name="Keeley R.F."/>
            <person name="Kondoff M.R."/>
            <person name="Kussy B.I."/>
            <person name="Lane M.K."/>
            <person name="Lawler S."/>
            <person name="Leigh B.A."/>
            <person name="Lewis C."/>
            <person name="Lostal L.M."/>
            <person name="Marking D."/>
            <person name="Mancera P.A."/>
            <person name="McClenthan E.C."/>
            <person name="McIntyre E.A."/>
            <person name="Mine J.A."/>
            <person name="Modi S."/>
            <person name="Moore B.D."/>
            <person name="Morgan W.A."/>
            <person name="Nelson K.M."/>
            <person name="Nguyen K.N."/>
            <person name="Ogburn N."/>
            <person name="Parrino D.G."/>
            <person name="Pedapudi A.D."/>
            <person name="Pelham R.P."/>
            <person name="Preece A.M."/>
            <person name="Rampersad E.A."/>
            <person name="Richardson J.C."/>
            <person name="Rodgers C.M."/>
            <person name="Schaffer B.L."/>
            <person name="Sheridan N.E."/>
            <person name="Solone M.R."/>
            <person name="Staley Z.R."/>
            <person name="Tabuchi M."/>
            <person name="Waide R.J."/>
            <person name="Wanjugi P.W."/>
            <person name="Young S."/>
            <person name="Clum A."/>
            <person name="Daum C."/>
            <person name="Huntemann M."/>
            <person name="Ivanova N."/>
            <person name="Kyrpides N."/>
            <person name="Mikhailova N."/>
            <person name="Palaniappan K."/>
            <person name="Pillay M."/>
            <person name="Reddy T.B.K."/>
            <person name="Shapiro N."/>
            <person name="Stamatis D."/>
            <person name="Varghese N."/>
            <person name="Woyke T."/>
            <person name="Boden R."/>
            <person name="Freyermuth S.K."/>
            <person name="Kerfeld C.A."/>
        </authorList>
    </citation>
    <scope>NUCLEOTIDE SEQUENCE [LARGE SCALE GENOMIC DNA]</scope>
    <source>
        <strain evidence="7 8">JR-2</strain>
    </source>
</reference>
<dbReference type="AlphaFoldDB" id="A0A410H5X7"/>
<protein>
    <submittedName>
        <fullName evidence="7">RNA polymerase sigma factor</fullName>
    </submittedName>
</protein>
<dbReference type="SUPFAM" id="SSF88946">
    <property type="entry name" value="Sigma2 domain of RNA polymerase sigma factors"/>
    <property type="match status" value="1"/>
</dbReference>
<dbReference type="NCBIfam" id="TIGR02937">
    <property type="entry name" value="sigma70-ECF"/>
    <property type="match status" value="1"/>
</dbReference>
<dbReference type="InterPro" id="IPR013325">
    <property type="entry name" value="RNA_pol_sigma_r2"/>
</dbReference>
<dbReference type="GO" id="GO:0006352">
    <property type="term" value="P:DNA-templated transcription initiation"/>
    <property type="evidence" value="ECO:0007669"/>
    <property type="project" value="InterPro"/>
</dbReference>
<dbReference type="CDD" id="cd06171">
    <property type="entry name" value="Sigma70_r4"/>
    <property type="match status" value="1"/>
</dbReference>
<dbReference type="InterPro" id="IPR013324">
    <property type="entry name" value="RNA_pol_sigma_r3/r4-like"/>
</dbReference>
<dbReference type="Gene3D" id="1.10.1740.10">
    <property type="match status" value="1"/>
</dbReference>
<accession>A0A410H5X7</accession>
<dbReference type="Gene3D" id="1.10.10.10">
    <property type="entry name" value="Winged helix-like DNA-binding domain superfamily/Winged helix DNA-binding domain"/>
    <property type="match status" value="1"/>
</dbReference>
<keyword evidence="3" id="KW-0731">Sigma factor</keyword>
<dbReference type="KEGG" id="htr:EPV75_11875"/>
<evidence type="ECO:0000313" key="8">
    <source>
        <dbReference type="Proteomes" id="UP000285478"/>
    </source>
</evidence>